<evidence type="ECO:0000313" key="1">
    <source>
        <dbReference type="EMBL" id="KAJ4447434.1"/>
    </source>
</evidence>
<organism evidence="1 2">
    <name type="scientific">Periplaneta americana</name>
    <name type="common">American cockroach</name>
    <name type="synonym">Blatta americana</name>
    <dbReference type="NCBI Taxonomy" id="6978"/>
    <lineage>
        <taxon>Eukaryota</taxon>
        <taxon>Metazoa</taxon>
        <taxon>Ecdysozoa</taxon>
        <taxon>Arthropoda</taxon>
        <taxon>Hexapoda</taxon>
        <taxon>Insecta</taxon>
        <taxon>Pterygota</taxon>
        <taxon>Neoptera</taxon>
        <taxon>Polyneoptera</taxon>
        <taxon>Dictyoptera</taxon>
        <taxon>Blattodea</taxon>
        <taxon>Blattoidea</taxon>
        <taxon>Blattidae</taxon>
        <taxon>Blattinae</taxon>
        <taxon>Periplaneta</taxon>
    </lineage>
</organism>
<comment type="caution">
    <text evidence="1">The sequence shown here is derived from an EMBL/GenBank/DDBJ whole genome shotgun (WGS) entry which is preliminary data.</text>
</comment>
<keyword evidence="2" id="KW-1185">Reference proteome</keyword>
<gene>
    <name evidence="1" type="ORF">ANN_09441</name>
</gene>
<name>A0ABQ8TLM9_PERAM</name>
<proteinExistence type="predicted"/>
<dbReference type="PANTHER" id="PTHR45786:SF74">
    <property type="entry name" value="ATP-DEPENDENT DNA HELICASE"/>
    <property type="match status" value="1"/>
</dbReference>
<protein>
    <recommendedName>
        <fullName evidence="3">Helitron helicase-like domain-containing protein</fullName>
    </recommendedName>
</protein>
<dbReference type="EMBL" id="JAJSOF020000005">
    <property type="protein sequence ID" value="KAJ4447434.1"/>
    <property type="molecule type" value="Genomic_DNA"/>
</dbReference>
<sequence length="169" mass="19280">MCCSNGKVRLPLVFPSNEFLPYMCGTTAESKLFLQNIKRYNSGFQITSFGATSIVEETGFMPTFKVQGQIYHTAGSILPLPDENLKFLQIYFMGDEKLEADPRCDNIPGTVRDIVLNMRKILHEHDHLIIIFKTALKRMPTDKYKVVIRADKDQQTSMNVTSMLLKLVK</sequence>
<dbReference type="PANTHER" id="PTHR45786">
    <property type="entry name" value="DNA BINDING PROTEIN-LIKE"/>
    <property type="match status" value="1"/>
</dbReference>
<evidence type="ECO:0000313" key="2">
    <source>
        <dbReference type="Proteomes" id="UP001148838"/>
    </source>
</evidence>
<reference evidence="1 2" key="1">
    <citation type="journal article" date="2022" name="Allergy">
        <title>Genome assembly and annotation of Periplaneta americana reveal a comprehensive cockroach allergen profile.</title>
        <authorList>
            <person name="Wang L."/>
            <person name="Xiong Q."/>
            <person name="Saelim N."/>
            <person name="Wang L."/>
            <person name="Nong W."/>
            <person name="Wan A.T."/>
            <person name="Shi M."/>
            <person name="Liu X."/>
            <person name="Cao Q."/>
            <person name="Hui J.H.L."/>
            <person name="Sookrung N."/>
            <person name="Leung T.F."/>
            <person name="Tungtrongchitr A."/>
            <person name="Tsui S.K.W."/>
        </authorList>
    </citation>
    <scope>NUCLEOTIDE SEQUENCE [LARGE SCALE GENOMIC DNA]</scope>
    <source>
        <strain evidence="1">PWHHKU_190912</strain>
    </source>
</reference>
<evidence type="ECO:0008006" key="3">
    <source>
        <dbReference type="Google" id="ProtNLM"/>
    </source>
</evidence>
<dbReference type="Proteomes" id="UP001148838">
    <property type="component" value="Unassembled WGS sequence"/>
</dbReference>
<accession>A0ABQ8TLM9</accession>